<evidence type="ECO:0000259" key="1">
    <source>
        <dbReference type="Pfam" id="PF07727"/>
    </source>
</evidence>
<dbReference type="EMBL" id="CAUYUJ010007186">
    <property type="protein sequence ID" value="CAK0819851.1"/>
    <property type="molecule type" value="Genomic_DNA"/>
</dbReference>
<protein>
    <recommendedName>
        <fullName evidence="1">Reverse transcriptase Ty1/copia-type domain-containing protein</fullName>
    </recommendedName>
</protein>
<dbReference type="Proteomes" id="UP001189429">
    <property type="component" value="Unassembled WGS sequence"/>
</dbReference>
<organism evidence="2 3">
    <name type="scientific">Prorocentrum cordatum</name>
    <dbReference type="NCBI Taxonomy" id="2364126"/>
    <lineage>
        <taxon>Eukaryota</taxon>
        <taxon>Sar</taxon>
        <taxon>Alveolata</taxon>
        <taxon>Dinophyceae</taxon>
        <taxon>Prorocentrales</taxon>
        <taxon>Prorocentraceae</taxon>
        <taxon>Prorocentrum</taxon>
    </lineage>
</organism>
<keyword evidence="3" id="KW-1185">Reference proteome</keyword>
<proteinExistence type="predicted"/>
<dbReference type="Pfam" id="PF07727">
    <property type="entry name" value="RVT_2"/>
    <property type="match status" value="1"/>
</dbReference>
<reference evidence="2" key="1">
    <citation type="submission" date="2023-10" db="EMBL/GenBank/DDBJ databases">
        <authorList>
            <person name="Chen Y."/>
            <person name="Shah S."/>
            <person name="Dougan E. K."/>
            <person name="Thang M."/>
            <person name="Chan C."/>
        </authorList>
    </citation>
    <scope>NUCLEOTIDE SEQUENCE [LARGE SCALE GENOMIC DNA]</scope>
</reference>
<evidence type="ECO:0000313" key="3">
    <source>
        <dbReference type="Proteomes" id="UP001189429"/>
    </source>
</evidence>
<evidence type="ECO:0000313" key="2">
    <source>
        <dbReference type="EMBL" id="CAK0819851.1"/>
    </source>
</evidence>
<name>A0ABN9RNS8_9DINO</name>
<sequence length="648" mass="71454">MLLSFSDPLDRQALWACAVQHSAYCSRMHAQDRPVKCPAFGAKVCARIEDAPSSMWAERARDAVFLGVGAESKWLIGRKDLAAKRPEQRTPVVLKTFAARIQEQEELNQMALKRRHLLNRPALDLRKVHFMLTTVSEESLKVALTADDDNAPPEFTKIVKGSGLSIVTCAEIAKTIGMTREKWRAALESELNSLKGGCLRPLTASEAHSVKPSEILPMKVVAGQKAPDASGCRRFKARGCVCGNFEAVGPSEQTFTQNFDIASLRMALAVCAHRRWSVSALDVSTAFLNAFLPVDKKRVVIRPPAIFVKFGLVPAGELWVAERAIYGLRCSPKAWGDLRNAELRKLTFTVGALQCHLEQSAVDSSVWLVKANGVDDVLGYALSYVGDFLFMGSEGAVRTLQTSIGALWTTSSQKIISPDCPGTIRHLSIDIGINPYRLTLSQREYVNDMLMKWNIAQCNSCQSINPDDEIYLPFQPEDDEEKPDPDDVRGAQRMAGGLLWLSSRTRPDLSYSVSRISSHATRRPHASLLLGKVLRCLAATRQLALVYVLNTPHELQDLICQLDVFSDASHGDAGAQTGVTCFMHGRMLVDWRSLRQQLVCFSTAEAEMKGLALSCQLLYGLEATALMRADGLTKSKGPDHMAKVRAHF</sequence>
<feature type="domain" description="Reverse transcriptase Ty1/copia-type" evidence="1">
    <location>
        <begin position="217"/>
        <end position="462"/>
    </location>
</feature>
<comment type="caution">
    <text evidence="2">The sequence shown here is derived from an EMBL/GenBank/DDBJ whole genome shotgun (WGS) entry which is preliminary data.</text>
</comment>
<accession>A0ABN9RNS8</accession>
<dbReference type="InterPro" id="IPR013103">
    <property type="entry name" value="RVT_2"/>
</dbReference>
<gene>
    <name evidence="2" type="ORF">PCOR1329_LOCUS21731</name>
</gene>